<dbReference type="EMBL" id="VGLS01000437">
    <property type="protein sequence ID" value="MBM3224920.1"/>
    <property type="molecule type" value="Genomic_DNA"/>
</dbReference>
<organism evidence="3 4">
    <name type="scientific">Tectimicrobiota bacterium</name>
    <dbReference type="NCBI Taxonomy" id="2528274"/>
    <lineage>
        <taxon>Bacteria</taxon>
        <taxon>Pseudomonadati</taxon>
        <taxon>Nitrospinota/Tectimicrobiota group</taxon>
        <taxon>Candidatus Tectimicrobiota</taxon>
    </lineage>
</organism>
<gene>
    <name evidence="3" type="ORF">FJZ47_14105</name>
</gene>
<protein>
    <recommendedName>
        <fullName evidence="2">Sulfatase-modifying factor enzyme-like domain-containing protein</fullName>
    </recommendedName>
</protein>
<evidence type="ECO:0000313" key="4">
    <source>
        <dbReference type="Proteomes" id="UP000712673"/>
    </source>
</evidence>
<evidence type="ECO:0000259" key="2">
    <source>
        <dbReference type="Pfam" id="PF03781"/>
    </source>
</evidence>
<sequence length="597" mass="68044">MARITILDRTYPLPEISTARFRVLQEQVQVQHQLIQTGLLPQPHWLGLIPRAPRQLTPHERWQALDVLVRNYDAILTELRTSKAAYEGFFGELAIGVQQVLLRQSETMQRLEEERLEDARRPETQDDPLLQRLCQEDGERLMQGVRLLSQAALLLLKKIALCQDGLRRLIEDQEVQRRVLATLTGRLELHRRAYVRRQRIDQVVQEAARVAEVALHFEEYIRDRLGPLQEVLEQVVQVDHKLHRAVQEIEDLTRQLLQQQHLTALPGSEGLDERWLTFLTASQLKKERLAEMWEHLERQDGTLDGLERELVEQPEAATSPVLTALSNMRLLVETRLAPLVSTVPPPERVESPRGKALALRLEDRFGMTFALIPAGTFPMGSERGNNGAQPVHTVRISQPFYLGIYPVTQRQWETVMGSNPSRFRRRLEHPVEQVSWDDVHLFVQRLNAQEGGECYRLPTEAEWEYAARAESTGDYAFGNNAADLATYAWYVTNARGRTHAVGELQPNAWGLYDMHGNVCEWTQDWYGPYLSHTAVNAPGAAGVAAVDPGGATTGLYRVIRGGNWRDNARLCRSAYRRYARPGHRTGSLGVRVLRLAV</sequence>
<keyword evidence="1" id="KW-0175">Coiled coil</keyword>
<dbReference type="PANTHER" id="PTHR23150:SF19">
    <property type="entry name" value="FORMYLGLYCINE-GENERATING ENZYME"/>
    <property type="match status" value="1"/>
</dbReference>
<dbReference type="Proteomes" id="UP000712673">
    <property type="component" value="Unassembled WGS sequence"/>
</dbReference>
<accession>A0A937W4A2</accession>
<dbReference type="Pfam" id="PF03781">
    <property type="entry name" value="FGE-sulfatase"/>
    <property type="match status" value="1"/>
</dbReference>
<dbReference type="InterPro" id="IPR005532">
    <property type="entry name" value="SUMF_dom"/>
</dbReference>
<dbReference type="PANTHER" id="PTHR23150">
    <property type="entry name" value="SULFATASE MODIFYING FACTOR 1, 2"/>
    <property type="match status" value="1"/>
</dbReference>
<evidence type="ECO:0000313" key="3">
    <source>
        <dbReference type="EMBL" id="MBM3224920.1"/>
    </source>
</evidence>
<dbReference type="InterPro" id="IPR051043">
    <property type="entry name" value="Sulfatase_Mod_Factor_Kinase"/>
</dbReference>
<dbReference type="AlphaFoldDB" id="A0A937W4A2"/>
<comment type="caution">
    <text evidence="3">The sequence shown here is derived from an EMBL/GenBank/DDBJ whole genome shotgun (WGS) entry which is preliminary data.</text>
</comment>
<dbReference type="InterPro" id="IPR016187">
    <property type="entry name" value="CTDL_fold"/>
</dbReference>
<dbReference type="SUPFAM" id="SSF56436">
    <property type="entry name" value="C-type lectin-like"/>
    <property type="match status" value="1"/>
</dbReference>
<proteinExistence type="predicted"/>
<dbReference type="Gene3D" id="3.90.1580.10">
    <property type="entry name" value="paralog of FGE (formylglycine-generating enzyme)"/>
    <property type="match status" value="1"/>
</dbReference>
<name>A0A937W4A2_UNCTE</name>
<feature type="coiled-coil region" evidence="1">
    <location>
        <begin position="235"/>
        <end position="262"/>
    </location>
</feature>
<reference evidence="3" key="1">
    <citation type="submission" date="2019-03" db="EMBL/GenBank/DDBJ databases">
        <title>Lake Tanganyika Metagenome-Assembled Genomes (MAGs).</title>
        <authorList>
            <person name="Tran P."/>
        </authorList>
    </citation>
    <scope>NUCLEOTIDE SEQUENCE</scope>
    <source>
        <strain evidence="3">K_DeepCast_65m_m2_066</strain>
    </source>
</reference>
<dbReference type="GO" id="GO:0120147">
    <property type="term" value="F:formylglycine-generating oxidase activity"/>
    <property type="evidence" value="ECO:0007669"/>
    <property type="project" value="TreeGrafter"/>
</dbReference>
<dbReference type="InterPro" id="IPR042095">
    <property type="entry name" value="SUMF_sf"/>
</dbReference>
<feature type="domain" description="Sulfatase-modifying factor enzyme-like" evidence="2">
    <location>
        <begin position="371"/>
        <end position="594"/>
    </location>
</feature>
<evidence type="ECO:0000256" key="1">
    <source>
        <dbReference type="SAM" id="Coils"/>
    </source>
</evidence>